<dbReference type="EMBL" id="JABXXV010000002">
    <property type="protein sequence ID" value="NVN46285.1"/>
    <property type="molecule type" value="Genomic_DNA"/>
</dbReference>
<dbReference type="RefSeq" id="WP_267311668.1">
    <property type="nucleotide sequence ID" value="NZ_JABXXV010000002.1"/>
</dbReference>
<keyword evidence="2" id="KW-1185">Reference proteome</keyword>
<comment type="caution">
    <text evidence="1">The sequence shown here is derived from an EMBL/GenBank/DDBJ whole genome shotgun (WGS) entry which is preliminary data.</text>
</comment>
<organism evidence="1 2">
    <name type="scientific">Asaia spathodeae</name>
    <dbReference type="NCBI Taxonomy" id="657016"/>
    <lineage>
        <taxon>Bacteria</taxon>
        <taxon>Pseudomonadati</taxon>
        <taxon>Pseudomonadota</taxon>
        <taxon>Alphaproteobacteria</taxon>
        <taxon>Acetobacterales</taxon>
        <taxon>Acetobacteraceae</taxon>
        <taxon>Asaia</taxon>
    </lineage>
</organism>
<accession>A0ABX2P2Y5</accession>
<proteinExistence type="predicted"/>
<gene>
    <name evidence="1" type="ORF">HW542_05620</name>
</gene>
<sequence length="240" mass="26428">MPKFAPFVLERSNNPGTGPYALSGAPPGRRGWSGAFADGDVYYFADDGTQAEWGIGRLTHGQPATISRDQVLGNTFDRQDRLNFTGLVYVYSDIPVEAITPPVTQGRVSVPAVELNDQRRDFFSQDIRASGITLKAEFAGIIQLKNWGDVKETDWGFLQIICSLYRLNSDGSSSLYTAEQRRLRVDRNGPMPITVNALAVNLVQGETVRAVITIATLDRSRPNFTFIPLLSDAALTWLSV</sequence>
<evidence type="ECO:0000313" key="1">
    <source>
        <dbReference type="EMBL" id="NVN46285.1"/>
    </source>
</evidence>
<dbReference type="Proteomes" id="UP001516351">
    <property type="component" value="Unassembled WGS sequence"/>
</dbReference>
<reference evidence="1 2" key="1">
    <citation type="submission" date="2020-06" db="EMBL/GenBank/DDBJ databases">
        <title>Synonyms of Asaia species.</title>
        <authorList>
            <person name="Sombolestani A."/>
        </authorList>
    </citation>
    <scope>NUCLEOTIDE SEQUENCE [LARGE SCALE GENOMIC DNA]</scope>
    <source>
        <strain evidence="1 2">LMG 27047</strain>
    </source>
</reference>
<protein>
    <submittedName>
        <fullName evidence="1">Uncharacterized protein</fullName>
    </submittedName>
</protein>
<name>A0ABX2P2Y5_9PROT</name>
<evidence type="ECO:0000313" key="2">
    <source>
        <dbReference type="Proteomes" id="UP001516351"/>
    </source>
</evidence>